<sequence>MSLSSLSLQSQYYQRHPMTVLHVRLNDVIFALYGVICVGIQIIQCIFYKRGDKQRVSTPCMIISSLLLLSAVIWLILVPTVDKLLWVDFLYWLSYIKLAITAIKYTPQLYTNYKLRSTEGWSIWQVILDFTGGSLSILQMFLLAANYDDWKSVLTDPSKLGLGLLSIFFNIFFFIQHYFLYRGAPMKIEEKELVKEGGGDNDKDKKNSYDNEAATHM</sequence>
<proteinExistence type="inferred from homology"/>
<organism evidence="13 14">
    <name type="scientific">Petrolisthes cinctipes</name>
    <name type="common">Flat porcelain crab</name>
    <dbReference type="NCBI Taxonomy" id="88211"/>
    <lineage>
        <taxon>Eukaryota</taxon>
        <taxon>Metazoa</taxon>
        <taxon>Ecdysozoa</taxon>
        <taxon>Arthropoda</taxon>
        <taxon>Crustacea</taxon>
        <taxon>Multicrustacea</taxon>
        <taxon>Malacostraca</taxon>
        <taxon>Eumalacostraca</taxon>
        <taxon>Eucarida</taxon>
        <taxon>Decapoda</taxon>
        <taxon>Pleocyemata</taxon>
        <taxon>Anomura</taxon>
        <taxon>Galatheoidea</taxon>
        <taxon>Porcellanidae</taxon>
        <taxon>Petrolisthes</taxon>
    </lineage>
</organism>
<dbReference type="Gene3D" id="1.20.1280.290">
    <property type="match status" value="1"/>
</dbReference>
<dbReference type="PANTHER" id="PTHR13131:SF5">
    <property type="entry name" value="CYSTINOSIN"/>
    <property type="match status" value="1"/>
</dbReference>
<dbReference type="InterPro" id="IPR006603">
    <property type="entry name" value="PQ-loop_rpt"/>
</dbReference>
<evidence type="ECO:0000256" key="10">
    <source>
        <dbReference type="ARBA" id="ARBA00048473"/>
    </source>
</evidence>
<feature type="transmembrane region" description="Helical" evidence="12">
    <location>
        <begin position="126"/>
        <end position="145"/>
    </location>
</feature>
<dbReference type="AlphaFoldDB" id="A0AAE1BWD2"/>
<keyword evidence="3" id="KW-0813">Transport</keyword>
<dbReference type="Pfam" id="PF04193">
    <property type="entry name" value="PQ-loop"/>
    <property type="match status" value="1"/>
</dbReference>
<evidence type="ECO:0000256" key="1">
    <source>
        <dbReference type="ARBA" id="ARBA00004155"/>
    </source>
</evidence>
<evidence type="ECO:0000313" key="13">
    <source>
        <dbReference type="EMBL" id="KAK3856594.1"/>
    </source>
</evidence>
<keyword evidence="8 12" id="KW-0472">Membrane</keyword>
<dbReference type="GO" id="GO:0015184">
    <property type="term" value="F:L-cystine transmembrane transporter activity"/>
    <property type="evidence" value="ECO:0007669"/>
    <property type="project" value="TreeGrafter"/>
</dbReference>
<dbReference type="InterPro" id="IPR005282">
    <property type="entry name" value="LC_transporter"/>
</dbReference>
<keyword evidence="7 12" id="KW-1133">Transmembrane helix</keyword>
<dbReference type="FunFam" id="1.20.1280.290:FF:000016">
    <property type="entry name" value="Cystinosin homolog"/>
    <property type="match status" value="1"/>
</dbReference>
<dbReference type="GO" id="GO:0015293">
    <property type="term" value="F:symporter activity"/>
    <property type="evidence" value="ECO:0007669"/>
    <property type="project" value="UniProtKB-KW"/>
</dbReference>
<evidence type="ECO:0000256" key="8">
    <source>
        <dbReference type="ARBA" id="ARBA00023136"/>
    </source>
</evidence>
<evidence type="ECO:0000313" key="14">
    <source>
        <dbReference type="Proteomes" id="UP001286313"/>
    </source>
</evidence>
<evidence type="ECO:0000256" key="7">
    <source>
        <dbReference type="ARBA" id="ARBA00022989"/>
    </source>
</evidence>
<protein>
    <recommendedName>
        <fullName evidence="15">Cystinosin</fullName>
    </recommendedName>
</protein>
<keyword evidence="5" id="KW-0677">Repeat</keyword>
<comment type="catalytic activity">
    <reaction evidence="10">
        <text>L-cystine(out) + H(+)(out) = L-cystine(in) + H(+)(in)</text>
        <dbReference type="Rhea" id="RHEA:66172"/>
        <dbReference type="ChEBI" id="CHEBI:15378"/>
        <dbReference type="ChEBI" id="CHEBI:35491"/>
    </reaction>
    <physiologicalReaction direction="left-to-right" evidence="10">
        <dbReference type="Rhea" id="RHEA:66173"/>
    </physiologicalReaction>
</comment>
<dbReference type="EMBL" id="JAWQEG010005838">
    <property type="protein sequence ID" value="KAK3856594.1"/>
    <property type="molecule type" value="Genomic_DNA"/>
</dbReference>
<comment type="caution">
    <text evidence="13">The sequence shown here is derived from an EMBL/GenBank/DDBJ whole genome shotgun (WGS) entry which is preliminary data.</text>
</comment>
<feature type="transmembrane region" description="Helical" evidence="12">
    <location>
        <begin position="28"/>
        <end position="48"/>
    </location>
</feature>
<evidence type="ECO:0000256" key="9">
    <source>
        <dbReference type="ARBA" id="ARBA00023228"/>
    </source>
</evidence>
<evidence type="ECO:0000256" key="12">
    <source>
        <dbReference type="SAM" id="Phobius"/>
    </source>
</evidence>
<evidence type="ECO:0000256" key="2">
    <source>
        <dbReference type="ARBA" id="ARBA00006855"/>
    </source>
</evidence>
<dbReference type="SMART" id="SM00679">
    <property type="entry name" value="CTNS"/>
    <property type="match status" value="1"/>
</dbReference>
<feature type="transmembrane region" description="Helical" evidence="12">
    <location>
        <begin position="60"/>
        <end position="77"/>
    </location>
</feature>
<accession>A0AAE1BWD2</accession>
<dbReference type="GO" id="GO:0005765">
    <property type="term" value="C:lysosomal membrane"/>
    <property type="evidence" value="ECO:0007669"/>
    <property type="project" value="UniProtKB-SubCell"/>
</dbReference>
<keyword evidence="9" id="KW-0458">Lysosome</keyword>
<comment type="subcellular location">
    <subcellularLocation>
        <location evidence="1">Lysosome membrane</location>
        <topology evidence="1">Multi-pass membrane protein</topology>
    </subcellularLocation>
</comment>
<gene>
    <name evidence="13" type="ORF">Pcinc_037090</name>
</gene>
<keyword evidence="14" id="KW-1185">Reference proteome</keyword>
<evidence type="ECO:0000256" key="11">
    <source>
        <dbReference type="SAM" id="MobiDB-lite"/>
    </source>
</evidence>
<feature type="region of interest" description="Disordered" evidence="11">
    <location>
        <begin position="195"/>
        <end position="217"/>
    </location>
</feature>
<name>A0AAE1BWD2_PETCI</name>
<feature type="transmembrane region" description="Helical" evidence="12">
    <location>
        <begin position="160"/>
        <end position="181"/>
    </location>
</feature>
<dbReference type="Proteomes" id="UP001286313">
    <property type="component" value="Unassembled WGS sequence"/>
</dbReference>
<evidence type="ECO:0000256" key="3">
    <source>
        <dbReference type="ARBA" id="ARBA00022448"/>
    </source>
</evidence>
<keyword evidence="4 12" id="KW-0812">Transmembrane</keyword>
<dbReference type="PANTHER" id="PTHR13131">
    <property type="entry name" value="CYSTINOSIN"/>
    <property type="match status" value="1"/>
</dbReference>
<comment type="similarity">
    <text evidence="2">Belongs to the cystinosin family.</text>
</comment>
<evidence type="ECO:0000256" key="5">
    <source>
        <dbReference type="ARBA" id="ARBA00022737"/>
    </source>
</evidence>
<feature type="transmembrane region" description="Helical" evidence="12">
    <location>
        <begin position="89"/>
        <end position="106"/>
    </location>
</feature>
<evidence type="ECO:0008006" key="15">
    <source>
        <dbReference type="Google" id="ProtNLM"/>
    </source>
</evidence>
<reference evidence="13" key="1">
    <citation type="submission" date="2023-10" db="EMBL/GenBank/DDBJ databases">
        <title>Genome assemblies of two species of porcelain crab, Petrolisthes cinctipes and Petrolisthes manimaculis (Anomura: Porcellanidae).</title>
        <authorList>
            <person name="Angst P."/>
        </authorList>
    </citation>
    <scope>NUCLEOTIDE SEQUENCE</scope>
    <source>
        <strain evidence="13">PB745_01</strain>
        <tissue evidence="13">Gill</tissue>
    </source>
</reference>
<evidence type="ECO:0000256" key="6">
    <source>
        <dbReference type="ARBA" id="ARBA00022847"/>
    </source>
</evidence>
<evidence type="ECO:0000256" key="4">
    <source>
        <dbReference type="ARBA" id="ARBA00022692"/>
    </source>
</evidence>
<keyword evidence="6" id="KW-0769">Symport</keyword>